<dbReference type="Proteomes" id="UP000557344">
    <property type="component" value="Unassembled WGS sequence"/>
</dbReference>
<accession>A0A7W6ZF52</accession>
<organism evidence="4 5">
    <name type="scientific">Rhizobium etli</name>
    <dbReference type="NCBI Taxonomy" id="29449"/>
    <lineage>
        <taxon>Bacteria</taxon>
        <taxon>Pseudomonadati</taxon>
        <taxon>Pseudomonadota</taxon>
        <taxon>Alphaproteobacteria</taxon>
        <taxon>Hyphomicrobiales</taxon>
        <taxon>Rhizobiaceae</taxon>
        <taxon>Rhizobium/Agrobacterium group</taxon>
        <taxon>Rhizobium</taxon>
    </lineage>
</organism>
<keyword evidence="2" id="KW-0812">Transmembrane</keyword>
<name>A0A7W6ZF52_RHIET</name>
<proteinExistence type="predicted"/>
<dbReference type="InterPro" id="IPR007251">
    <property type="entry name" value="Iron_permease_Fet4"/>
</dbReference>
<evidence type="ECO:0000313" key="5">
    <source>
        <dbReference type="Proteomes" id="UP000523431"/>
    </source>
</evidence>
<dbReference type="RefSeq" id="WP_183838693.1">
    <property type="nucleotide sequence ID" value="NZ_JACIHU010000001.1"/>
</dbReference>
<protein>
    <submittedName>
        <fullName evidence="4">Low affinity Fe/Cu permease</fullName>
    </submittedName>
</protein>
<feature type="transmembrane region" description="Helical" evidence="2">
    <location>
        <begin position="21"/>
        <end position="37"/>
    </location>
</feature>
<evidence type="ECO:0000256" key="2">
    <source>
        <dbReference type="SAM" id="Phobius"/>
    </source>
</evidence>
<evidence type="ECO:0000313" key="3">
    <source>
        <dbReference type="EMBL" id="MBB4478662.1"/>
    </source>
</evidence>
<dbReference type="EMBL" id="JACIHU010000001">
    <property type="protein sequence ID" value="MBB4478662.1"/>
    <property type="molecule type" value="Genomic_DNA"/>
</dbReference>
<dbReference type="Pfam" id="PF04120">
    <property type="entry name" value="Iron_permease"/>
    <property type="match status" value="1"/>
</dbReference>
<evidence type="ECO:0000313" key="6">
    <source>
        <dbReference type="Proteomes" id="UP000557344"/>
    </source>
</evidence>
<sequence length="122" mass="14126">MRWRFRQISNLSWTGHRAIPVALTALVLTWTAVGLSFSFPRQWFLLTNMAATLITFFLLLLLQHSQNRDMKALHTKLDELIRSSEAGNHWIAAEKKDADAIEGMRQQHQDQISQEPPEQRCV</sequence>
<keyword evidence="2" id="KW-1133">Transmembrane helix</keyword>
<dbReference type="Proteomes" id="UP000523431">
    <property type="component" value="Unassembled WGS sequence"/>
</dbReference>
<comment type="caution">
    <text evidence="4">The sequence shown here is derived from an EMBL/GenBank/DDBJ whole genome shotgun (WGS) entry which is preliminary data.</text>
</comment>
<feature type="region of interest" description="Disordered" evidence="1">
    <location>
        <begin position="101"/>
        <end position="122"/>
    </location>
</feature>
<keyword evidence="2" id="KW-0472">Membrane</keyword>
<feature type="transmembrane region" description="Helical" evidence="2">
    <location>
        <begin position="43"/>
        <end position="62"/>
    </location>
</feature>
<dbReference type="AlphaFoldDB" id="A0A7W6ZF52"/>
<reference evidence="5 6" key="1">
    <citation type="submission" date="2020-08" db="EMBL/GenBank/DDBJ databases">
        <title>Genomic Encyclopedia of Type Strains, Phase IV (KMG-V): Genome sequencing to study the core and pangenomes of soil and plant-associated prokaryotes.</title>
        <authorList>
            <person name="Whitman W."/>
        </authorList>
    </citation>
    <scope>NUCLEOTIDE SEQUENCE [LARGE SCALE GENOMIC DNA]</scope>
    <source>
        <strain evidence="3 6">SEMIA 471</strain>
        <strain evidence="4 5">SEMIA 489</strain>
    </source>
</reference>
<evidence type="ECO:0000313" key="4">
    <source>
        <dbReference type="EMBL" id="MBB4534494.1"/>
    </source>
</evidence>
<dbReference type="EMBL" id="JACIID010000001">
    <property type="protein sequence ID" value="MBB4534494.1"/>
    <property type="molecule type" value="Genomic_DNA"/>
</dbReference>
<dbReference type="GO" id="GO:0055085">
    <property type="term" value="P:transmembrane transport"/>
    <property type="evidence" value="ECO:0007669"/>
    <property type="project" value="InterPro"/>
</dbReference>
<evidence type="ECO:0000256" key="1">
    <source>
        <dbReference type="SAM" id="MobiDB-lite"/>
    </source>
</evidence>
<gene>
    <name evidence="3" type="ORF">GGE46_001203</name>
    <name evidence="4" type="ORF">GGE57_001203</name>
</gene>